<dbReference type="Gene3D" id="3.40.30.120">
    <property type="match status" value="1"/>
</dbReference>
<proteinExistence type="predicted"/>
<sequence>MIAALEDLVQRSKVEEGIEGQREHFDDIRECQWSTLDLCAPDAFTLILGNEDIRVVSHITHIQEYCRGKGVAFNFWRLGTDFNIVRQGWFSTELNKSGVFVRPDQHIMMRVTEETAGNNLIAMLDNHIGK</sequence>
<dbReference type="AlphaFoldDB" id="A0A9W9VXS7"/>
<keyword evidence="2" id="KW-1185">Reference proteome</keyword>
<comment type="caution">
    <text evidence="1">The sequence shown here is derived from an EMBL/GenBank/DDBJ whole genome shotgun (WGS) entry which is preliminary data.</text>
</comment>
<gene>
    <name evidence="1" type="ORF">N7509_006867</name>
</gene>
<dbReference type="Proteomes" id="UP001147747">
    <property type="component" value="Unassembled WGS sequence"/>
</dbReference>
<dbReference type="RefSeq" id="XP_056487055.1">
    <property type="nucleotide sequence ID" value="XM_056631504.1"/>
</dbReference>
<accession>A0A9W9VXS7</accession>
<reference evidence="1" key="2">
    <citation type="journal article" date="2023" name="IMA Fungus">
        <title>Comparative genomic study of the Penicillium genus elucidates a diverse pangenome and 15 lateral gene transfer events.</title>
        <authorList>
            <person name="Petersen C."/>
            <person name="Sorensen T."/>
            <person name="Nielsen M.R."/>
            <person name="Sondergaard T.E."/>
            <person name="Sorensen J.L."/>
            <person name="Fitzpatrick D.A."/>
            <person name="Frisvad J.C."/>
            <person name="Nielsen K.L."/>
        </authorList>
    </citation>
    <scope>NUCLEOTIDE SEQUENCE</scope>
    <source>
        <strain evidence="1">IBT 29677</strain>
    </source>
</reference>
<evidence type="ECO:0000313" key="1">
    <source>
        <dbReference type="EMBL" id="KAJ5391377.1"/>
    </source>
</evidence>
<evidence type="ECO:0000313" key="2">
    <source>
        <dbReference type="Proteomes" id="UP001147747"/>
    </source>
</evidence>
<protein>
    <submittedName>
        <fullName evidence="1">Uncharacterized protein</fullName>
    </submittedName>
</protein>
<dbReference type="GeneID" id="81370484"/>
<organism evidence="1 2">
    <name type="scientific">Penicillium cosmopolitanum</name>
    <dbReference type="NCBI Taxonomy" id="1131564"/>
    <lineage>
        <taxon>Eukaryota</taxon>
        <taxon>Fungi</taxon>
        <taxon>Dikarya</taxon>
        <taxon>Ascomycota</taxon>
        <taxon>Pezizomycotina</taxon>
        <taxon>Eurotiomycetes</taxon>
        <taxon>Eurotiomycetidae</taxon>
        <taxon>Eurotiales</taxon>
        <taxon>Aspergillaceae</taxon>
        <taxon>Penicillium</taxon>
    </lineage>
</organism>
<name>A0A9W9VXS7_9EURO</name>
<reference evidence="1" key="1">
    <citation type="submission" date="2022-12" db="EMBL/GenBank/DDBJ databases">
        <authorList>
            <person name="Petersen C."/>
        </authorList>
    </citation>
    <scope>NUCLEOTIDE SEQUENCE</scope>
    <source>
        <strain evidence="1">IBT 29677</strain>
    </source>
</reference>
<dbReference type="EMBL" id="JAPZBU010000008">
    <property type="protein sequence ID" value="KAJ5391377.1"/>
    <property type="molecule type" value="Genomic_DNA"/>
</dbReference>